<reference evidence="1" key="1">
    <citation type="submission" date="2016-07" db="EMBL/GenBank/DDBJ databases">
        <authorList>
            <person name="Bretaudeau A."/>
        </authorList>
    </citation>
    <scope>NUCLEOTIDE SEQUENCE</scope>
    <source>
        <strain evidence="1">Rice</strain>
        <tissue evidence="1">Whole body</tissue>
    </source>
</reference>
<organism evidence="1">
    <name type="scientific">Spodoptera frugiperda</name>
    <name type="common">Fall armyworm</name>
    <dbReference type="NCBI Taxonomy" id="7108"/>
    <lineage>
        <taxon>Eukaryota</taxon>
        <taxon>Metazoa</taxon>
        <taxon>Ecdysozoa</taxon>
        <taxon>Arthropoda</taxon>
        <taxon>Hexapoda</taxon>
        <taxon>Insecta</taxon>
        <taxon>Pterygota</taxon>
        <taxon>Neoptera</taxon>
        <taxon>Endopterygota</taxon>
        <taxon>Lepidoptera</taxon>
        <taxon>Glossata</taxon>
        <taxon>Ditrysia</taxon>
        <taxon>Noctuoidea</taxon>
        <taxon>Noctuidae</taxon>
        <taxon>Amphipyrinae</taxon>
        <taxon>Spodoptera</taxon>
    </lineage>
</organism>
<dbReference type="AlphaFoldDB" id="A0A2H1WQN7"/>
<protein>
    <submittedName>
        <fullName evidence="1">SFRICE_018478</fullName>
    </submittedName>
</protein>
<gene>
    <name evidence="1" type="ORF">SFRICE_018478</name>
</gene>
<sequence length="89" mass="9971">MRSMDGFPTSLHRISELRIYLTQLHCLVSVETNSNSAANITACKTLVTSHAANMKQLNEPSLHKGICRKSVFLGRWLADRKDQDNALES</sequence>
<proteinExistence type="predicted"/>
<name>A0A2H1WQN7_SPOFR</name>
<evidence type="ECO:0000313" key="1">
    <source>
        <dbReference type="EMBL" id="SOQ54754.1"/>
    </source>
</evidence>
<accession>A0A2H1WQN7</accession>
<dbReference type="EMBL" id="ODYU01009977">
    <property type="protein sequence ID" value="SOQ54754.1"/>
    <property type="molecule type" value="Genomic_DNA"/>
</dbReference>